<feature type="domain" description="Bud3 C-terminal PH" evidence="3">
    <location>
        <begin position="462"/>
        <end position="619"/>
    </location>
</feature>
<feature type="domain" description="Bud3 N-terminal" evidence="2">
    <location>
        <begin position="47"/>
        <end position="212"/>
    </location>
</feature>
<dbReference type="InterPro" id="IPR021895">
    <property type="entry name" value="Bud3_N"/>
</dbReference>
<dbReference type="Pfam" id="PF12015">
    <property type="entry name" value="Bud3_N"/>
    <property type="match status" value="1"/>
</dbReference>
<dbReference type="Pfam" id="PF25351">
    <property type="entry name" value="PH_BUD3_C"/>
    <property type="match status" value="1"/>
</dbReference>
<evidence type="ECO:0000313" key="4">
    <source>
        <dbReference type="EMBL" id="KAH3679766.1"/>
    </source>
</evidence>
<reference evidence="4" key="2">
    <citation type="submission" date="2021-01" db="EMBL/GenBank/DDBJ databases">
        <authorList>
            <person name="Schikora-Tamarit M.A."/>
        </authorList>
    </citation>
    <scope>NUCLEOTIDE SEQUENCE</scope>
    <source>
        <strain evidence="4">CBS6341</strain>
    </source>
</reference>
<dbReference type="OrthoDB" id="3980804at2759"/>
<proteinExistence type="predicted"/>
<evidence type="ECO:0000259" key="2">
    <source>
        <dbReference type="Pfam" id="PF12015"/>
    </source>
</evidence>
<name>A0A9P8PWR4_9ASCO</name>
<protein>
    <recommendedName>
        <fullName evidence="6">DH domain-containing protein</fullName>
    </recommendedName>
</protein>
<organism evidence="4 5">
    <name type="scientific">Wickerhamomyces mucosus</name>
    <dbReference type="NCBI Taxonomy" id="1378264"/>
    <lineage>
        <taxon>Eukaryota</taxon>
        <taxon>Fungi</taxon>
        <taxon>Dikarya</taxon>
        <taxon>Ascomycota</taxon>
        <taxon>Saccharomycotina</taxon>
        <taxon>Saccharomycetes</taxon>
        <taxon>Phaffomycetales</taxon>
        <taxon>Wickerhamomycetaceae</taxon>
        <taxon>Wickerhamomyces</taxon>
    </lineage>
</organism>
<dbReference type="Proteomes" id="UP000769528">
    <property type="component" value="Unassembled WGS sequence"/>
</dbReference>
<evidence type="ECO:0000313" key="5">
    <source>
        <dbReference type="Proteomes" id="UP000769528"/>
    </source>
</evidence>
<keyword evidence="5" id="KW-1185">Reference proteome</keyword>
<reference evidence="4" key="1">
    <citation type="journal article" date="2021" name="Open Biol.">
        <title>Shared evolutionary footprints suggest mitochondrial oxidative damage underlies multiple complex I losses in fungi.</title>
        <authorList>
            <person name="Schikora-Tamarit M.A."/>
            <person name="Marcet-Houben M."/>
            <person name="Nosek J."/>
            <person name="Gabaldon T."/>
        </authorList>
    </citation>
    <scope>NUCLEOTIDE SEQUENCE</scope>
    <source>
        <strain evidence="4">CBS6341</strain>
    </source>
</reference>
<evidence type="ECO:0008006" key="6">
    <source>
        <dbReference type="Google" id="ProtNLM"/>
    </source>
</evidence>
<gene>
    <name evidence="4" type="ORF">WICMUC_000732</name>
</gene>
<evidence type="ECO:0000256" key="1">
    <source>
        <dbReference type="SAM" id="MobiDB-lite"/>
    </source>
</evidence>
<evidence type="ECO:0000259" key="3">
    <source>
        <dbReference type="Pfam" id="PF25351"/>
    </source>
</evidence>
<feature type="region of interest" description="Disordered" evidence="1">
    <location>
        <begin position="761"/>
        <end position="807"/>
    </location>
</feature>
<dbReference type="AlphaFoldDB" id="A0A9P8PWR4"/>
<comment type="caution">
    <text evidence="4">The sequence shown here is derived from an EMBL/GenBank/DDBJ whole genome shotgun (WGS) entry which is preliminary data.</text>
</comment>
<dbReference type="InterPro" id="IPR057454">
    <property type="entry name" value="Bud3_C"/>
</dbReference>
<accession>A0A9P8PWR4</accession>
<sequence>MSRKISSIYEEDFTPRLINDFSSYSLHKNLNEPALNIVKLNNNLIIDDDHTSTKPYRSKDQWISIFPDSCFFQGFDSKLQTNLIIMIYEDPNVKIKKKLSSVIFTSFGEFYFNGLKIDSNSRFFPSCENLNKIDQNSNVKKCLAITILKFYSLINSNKQRLNLNKIELNEIFAGQLASKLKLISNPLKFGLKLLDNGYLQLNFINSLIIDVIYDDKSELIESNNRLVYLLGKQLDQLFDPMVEYSPESTDLLYTPPTNDNDNDNVNDDDELIKSICNELINVQENITQIQVNFLQKFVIPLRYKCLNNKIPISIENLNQIFPATLDEIIRINCKYLEALKIALPFGSFEIVKVCGLIIPYFYKPYTRHESTMKQYGLKFFKLVENYLPKDTKQLYESILRDSNLNLLKIKLILERLINTKNWNLQKKSLIDYYFSNSINIIDSFGKQNLLLNSYNNNNKRIFTPSGKILIEICENWPSILSYGWLNRKIISIEESSMEKLGNIIIIVFNDYIVFVQIENDNKDNFIPKISDILMNSLINENPIKFNELPNLKVVKFVKLSEIEIILFDQNKIKILFQNQALNDNNLILKFENQDNKKFIELINRAKILGKSTPFHLFKFSKFGLNIYSIAHERGNYLNELIRSKISIFLNIEINLEFLQKNQLFAAFSIKFIDQDEDLVEIYCLNIEGENFRCTINCMELSSFISQEISILETKRFKSKYLGIMDNLIKSNDLILRNLIINNDDNIVQESKILNHEDKKLSSNSSISNKSLSNQSLSNKSLSNKSLSNKSLSNKSLSNKSLSNKSLSNKSLSNESILRKKSKFDKLINFLKFKKSKSLKSIPLNIQENCDNSDNISNNEKEEIKRIHSNISIPPKKVINSRTSSRGSFSVIRDNNNINNNNYNNEKNHSITEDENEEILFKKFQSKMSAIVVDDDDKDDTGKVRGKVQESDNNWELTMTRDNSSLQGNLQQLRFETELENIEEFRYDETEGITLLDRLDKLKEIQKQEHDEELNKEEPKQEEIIVSNSQAIEDSNKSINEHTLSNSKSMDFDVQSPVLKIGFDSSEDLGSITGNKDRDNEGFYTPMNFESRSPVDDSQLNMFDDYELFNFDKPVGNSPDMMLKGGNLLESTSSDDSSFKSCLDVEKQIKLTDELIQESELLLSKDDSFKYLAGLLDNSMAIVEVMKKSETYKSLPRSYSSLKYLAAYVDNDTYNYT</sequence>
<dbReference type="EMBL" id="JAEUBF010000237">
    <property type="protein sequence ID" value="KAH3679766.1"/>
    <property type="molecule type" value="Genomic_DNA"/>
</dbReference>